<organism evidence="1">
    <name type="scientific">Mesocestoides corti</name>
    <name type="common">Flatworm</name>
    <dbReference type="NCBI Taxonomy" id="53468"/>
    <lineage>
        <taxon>Eukaryota</taxon>
        <taxon>Metazoa</taxon>
        <taxon>Spiralia</taxon>
        <taxon>Lophotrochozoa</taxon>
        <taxon>Platyhelminthes</taxon>
        <taxon>Cestoda</taxon>
        <taxon>Eucestoda</taxon>
        <taxon>Cyclophyllidea</taxon>
        <taxon>Mesocestoididae</taxon>
        <taxon>Mesocestoides</taxon>
    </lineage>
</organism>
<dbReference type="WBParaSite" id="MCU_002611-RA">
    <property type="protein sequence ID" value="MCU_002611-RA"/>
    <property type="gene ID" value="MCU_002611"/>
</dbReference>
<accession>A0A5K3ERX1</accession>
<name>A0A5K3ERX1_MESCO</name>
<protein>
    <submittedName>
        <fullName evidence="1">Uncharacterized protein</fullName>
    </submittedName>
</protein>
<sequence>MNCRESCLFTPLNLVAPPPTQGSPFRSMSPAARSLNSPSFTRILILDYPHT</sequence>
<dbReference type="AlphaFoldDB" id="A0A5K3ERX1"/>
<proteinExistence type="predicted"/>
<reference evidence="1" key="1">
    <citation type="submission" date="2019-11" db="UniProtKB">
        <authorList>
            <consortium name="WormBaseParasite"/>
        </authorList>
    </citation>
    <scope>IDENTIFICATION</scope>
</reference>
<evidence type="ECO:0000313" key="1">
    <source>
        <dbReference type="WBParaSite" id="MCU_002611-RA"/>
    </source>
</evidence>